<evidence type="ECO:0000313" key="1">
    <source>
        <dbReference type="EMBL" id="QWM90966.1"/>
    </source>
</evidence>
<reference evidence="1 2" key="1">
    <citation type="submission" date="2021-04" db="EMBL/GenBank/DDBJ databases">
        <authorList>
            <person name="Shkoporov A.N."/>
            <person name="Stockdale S.R."/>
            <person name="Guerin E."/>
            <person name="Ross R.P."/>
            <person name="Hill C."/>
        </authorList>
    </citation>
    <scope>NUCLEOTIDE SEQUENCE [LARGE SCALE GENOMIC DNA]</scope>
    <source>
        <strain evidence="2">cr150_1</strain>
    </source>
</reference>
<dbReference type="EMBL" id="MZ130495">
    <property type="protein sequence ID" value="QWM90966.1"/>
    <property type="molecule type" value="Genomic_DNA"/>
</dbReference>
<dbReference type="RefSeq" id="YP_010509906.1">
    <property type="nucleotide sequence ID" value="NC_067213.1"/>
</dbReference>
<name>A0AAE7RWX8_9CAUD</name>
<sequence length="125" mass="14818">MKREEIKTYKDACKVIGRKPRTYKDKHLNLYEQLSTIIAALNFISNDNKLWNPKLGYYCIYGWLYDYCEYNKTLSSFALCYNLPTSSVARCYTPVGFSLKIKERKDGDYLIANFKELLQDYFWGD</sequence>
<gene>
    <name evidence="1" type="primary">gp_73466</name>
</gene>
<protein>
    <submittedName>
        <fullName evidence="1">Uncharacterized protein</fullName>
    </submittedName>
</protein>
<dbReference type="Proteomes" id="UP000827937">
    <property type="component" value="Segment"/>
</dbReference>
<dbReference type="GeneID" id="75687403"/>
<organism evidence="1 2">
    <name type="scientific">uncultured phage cr150_1</name>
    <dbReference type="NCBI Taxonomy" id="2986413"/>
    <lineage>
        <taxon>Viruses</taxon>
        <taxon>Duplodnaviria</taxon>
        <taxon>Heunggongvirae</taxon>
        <taxon>Uroviricota</taxon>
        <taxon>Caudoviricetes</taxon>
        <taxon>Crassvirales</taxon>
        <taxon>Suoliviridae</taxon>
        <taxon>Loutivirinae</taxon>
        <taxon>Blohavirus</taxon>
        <taxon>Blohavirus faecalis</taxon>
    </lineage>
</organism>
<keyword evidence="2" id="KW-1185">Reference proteome</keyword>
<accession>A0AAE7RWX8</accession>
<proteinExistence type="predicted"/>
<evidence type="ECO:0000313" key="2">
    <source>
        <dbReference type="Proteomes" id="UP000827937"/>
    </source>
</evidence>
<dbReference type="KEGG" id="vg:75687403"/>